<dbReference type="RefSeq" id="WP_279251848.1">
    <property type="nucleotide sequence ID" value="NZ_SHNP01000001.1"/>
</dbReference>
<proteinExistence type="predicted"/>
<keyword evidence="3" id="KW-1185">Reference proteome</keyword>
<keyword evidence="1" id="KW-0732">Signal</keyword>
<evidence type="ECO:0000313" key="3">
    <source>
        <dbReference type="Proteomes" id="UP001143307"/>
    </source>
</evidence>
<name>A0ABT3SSC8_9GAMM</name>
<dbReference type="Gene3D" id="3.20.20.140">
    <property type="entry name" value="Metal-dependent hydrolases"/>
    <property type="match status" value="1"/>
</dbReference>
<dbReference type="InterPro" id="IPR022028">
    <property type="entry name" value="DUF3604"/>
</dbReference>
<evidence type="ECO:0000313" key="2">
    <source>
        <dbReference type="EMBL" id="MCX2972892.1"/>
    </source>
</evidence>
<protein>
    <submittedName>
        <fullName evidence="2">DUF3604 domain-containing protein</fullName>
    </submittedName>
</protein>
<feature type="chain" id="PRO_5046311369" evidence="1">
    <location>
        <begin position="22"/>
        <end position="665"/>
    </location>
</feature>
<gene>
    <name evidence="2" type="ORF">EYC87_04740</name>
</gene>
<accession>A0ABT3SSC8</accession>
<dbReference type="Pfam" id="PF12228">
    <property type="entry name" value="DUF3604"/>
    <property type="match status" value="1"/>
</dbReference>
<reference evidence="2" key="1">
    <citation type="submission" date="2019-02" db="EMBL/GenBank/DDBJ databases">
        <authorList>
            <person name="Li S.-H."/>
        </authorList>
    </citation>
    <scope>NUCLEOTIDE SEQUENCE</scope>
    <source>
        <strain evidence="2">IMCC8485</strain>
    </source>
</reference>
<dbReference type="EMBL" id="SHNP01000001">
    <property type="protein sequence ID" value="MCX2972892.1"/>
    <property type="molecule type" value="Genomic_DNA"/>
</dbReference>
<comment type="caution">
    <text evidence="2">The sequence shown here is derived from an EMBL/GenBank/DDBJ whole genome shotgun (WGS) entry which is preliminary data.</text>
</comment>
<organism evidence="2 3">
    <name type="scientific">Candidatus Seongchinamella marina</name>
    <dbReference type="NCBI Taxonomy" id="2518990"/>
    <lineage>
        <taxon>Bacteria</taxon>
        <taxon>Pseudomonadati</taxon>
        <taxon>Pseudomonadota</taxon>
        <taxon>Gammaproteobacteria</taxon>
        <taxon>Cellvibrionales</taxon>
        <taxon>Halieaceae</taxon>
        <taxon>Seongchinamella</taxon>
    </lineage>
</organism>
<dbReference type="Proteomes" id="UP001143307">
    <property type="component" value="Unassembled WGS sequence"/>
</dbReference>
<feature type="signal peptide" evidence="1">
    <location>
        <begin position="1"/>
        <end position="21"/>
    </location>
</feature>
<evidence type="ECO:0000256" key="1">
    <source>
        <dbReference type="SAM" id="SignalP"/>
    </source>
</evidence>
<sequence length="665" mass="74877">MMVFHRFGILCLLLLTLPSTAKESFERTELREPCRDHQLTRQALFGDLHVHTSYSFDSYLSSQRRDPWDAYRYAKGGAIILPDANGDQTIEARIGRPLDFTAVTDHAEFFGQINVCTLDDSKLGYWWPHCMMTRASNIWLQLLAANWWTDLGGQLEDPPSKSFACSVSDCDKGDRETWQQTQQAAEDHYDRSEECGFTTFVAYEYTEAFDQNNMHRNVIFRNTEVPAMPVSVYDTGYDSFPSLWRQLRTRCTDQDNTCDVLSIPHNSNLAGGRMFRDPENERETLDRLFFEPVVELIQHKGASECRFDRLRKMGLDTIDEACDFEQIPADNLNMMGTVHGKVRTDRALEVPLEQFARRNMVRNALKDGLKIKQQTGTNPFVMGFIGSTDSHSAAPGSAEENNYVGHLGRRDAQYTNVQDHFFSNPGGLAVVWAEENSRDSIFAAIRRKETYATSGTRPSLRFFAGDLADELCQSYDMLEQAYANGVPMGGNIRGLNESPDFLVSVQKDPGTQGSAGTDIQRVQIIKGWVDENGVSREQVFDIAGRKDNGAGINPANCERVDQGMTQSCKVWRDPQFKVNEDSFYYVRVLENPSCRWSTLQCQAAGVNPFAENCASQAEKATALAQASGATGDVYSKCCIDPTSAAFYSPTLQERAWSSPIWYHSQ</sequence>